<feature type="compositionally biased region" description="Basic and acidic residues" evidence="5">
    <location>
        <begin position="904"/>
        <end position="915"/>
    </location>
</feature>
<feature type="region of interest" description="Disordered" evidence="5">
    <location>
        <begin position="1198"/>
        <end position="1218"/>
    </location>
</feature>
<proteinExistence type="inferred from homology"/>
<accession>A0A5C3FHL5</accession>
<feature type="region of interest" description="Disordered" evidence="5">
    <location>
        <begin position="896"/>
        <end position="940"/>
    </location>
</feature>
<sequence>MSADRGQDGAADHAPASARPLQPPRFSSFRPLESASTASPSSSTDKPPSALSPSVSGASLKTSRHRKSEHSSQRFRKSERERERHPDQSSAAGPSSRGESSHARDPKLRDEKRSHRSHRDHNRDSGSSKDKRRHRSRSPFRSSRYSEHRSSTRVDSDSSSRKPRLDPEHPGNSSTFDRDLFFTDTRGDPDALLYGQDRAKVPRSHRVSRSIDALGAASRDPLTSERDEPRSNFPDPSSAFLPPPKAPDFPLTAEAFIDINQDSYAVGDSYPPPLPGAGIDISERKRRAQAAVDAVPTDIDAWLELVRCLPLVSLATAGASSSTATPSKAPQTAGKDAASVDIQLSVFDRAFEAAPSNHRSIRLHLERLRVLTQADTWQPSAVQAEFVQVLNRFRHTDLPLGTNTEASVVDFWLLYLSWLESSWSMFHFDQLLDTYKEALDSLRGHLLSAAAAGPASDAVEVLAQGMLAILAQLLNTLRKSGYHEYATALIQANLHFGSDLDSTITQHTHRVWRPAIEPNQRKQEYQRLVGVVREAWDTGSIAKSTEAFSGPVYGSDRSTQMTTVQDAAHSDHFASRWLQAETTRCNHRSSPARLEDLPTWEIEGDEIDPYATVLFDDFAAFLLPLPSECRARQMLLDVCVEFTKPARGLMSEIMSWTSQGCWSNQQLQPDFQGSIDASFWPRTLHRADELGPKPIGSSSESATALSSVRKVLSLLSARGIHLPSSDASSSVLDDLLNSQALDPTLSIPDQRRLWVLRIYLELHPVATVVDEVDVRKLFERATSTEAGMHCPLLWRLWVDFESRCLDCMLSTSQESETTEPKKRGSSKRKAKEKQVARAKSACLDAIRACPSSKGVYLVAFTARLSRVLTQQELVWIFDTMVEKQIRVQVDLVDFIPQDPGAGPQKDDSDESRNDPFDPNLPYTKRDPRYEQVGGGPSASAHHASCAIDLLRQQAQDQPRPIGLENLPTELVHEILVLSRSDTFAVASRTLRTLCQQASVTDRVDYIMARWVDRYVAHKIAHPCRAKHKACRRQTSRVIALWREREPAWPDYVATLTVEPCELDALRTAKLDVVTFAAELGICTVQVLERLVKCAAAARIPRALLGAYLRNESANGPLVVHEALERLEVPQPQLPKRLFRHIDIYGYAEPNPSAVIERPKKRRRGRKGDTNDCTEVGPVSSEEAFPEWLTRLLRSLGRDAPHSARSHATEQAHAESAAPNGLADIKRAHPSDESDAIKTSVGAVPKAAELELIVTLLYQYGADASSHSGYPLAMAVHRGSYSLVQLLLLFGADPGCKDGLAVQIAIRNGNLNLLRLLIDGPCLDHDLTNLLPLQPPSAPPQLGSPVYRLDHAHLRLAIQCKHWHVVDFIWHDQNVSPDIACLRLLDKLKP</sequence>
<dbReference type="RefSeq" id="XP_014657936.1">
    <property type="nucleotide sequence ID" value="XM_014802450.1"/>
</dbReference>
<feature type="compositionally biased region" description="Basic and acidic residues" evidence="5">
    <location>
        <begin position="1198"/>
        <end position="1212"/>
    </location>
</feature>
<keyword evidence="3" id="KW-0539">Nucleus</keyword>
<evidence type="ECO:0000256" key="5">
    <source>
        <dbReference type="SAM" id="MobiDB-lite"/>
    </source>
</evidence>
<comment type="similarity">
    <text evidence="2">Belongs to the NRDE2 family.</text>
</comment>
<dbReference type="EMBL" id="OOIQ01000003">
    <property type="protein sequence ID" value="SPO43868.1"/>
    <property type="molecule type" value="Genomic_DNA"/>
</dbReference>
<comment type="subcellular location">
    <subcellularLocation>
        <location evidence="1">Nucleus</location>
    </subcellularLocation>
</comment>
<feature type="compositionally biased region" description="Basic and acidic residues" evidence="5">
    <location>
        <begin position="176"/>
        <end position="189"/>
    </location>
</feature>
<evidence type="ECO:0000313" key="6">
    <source>
        <dbReference type="EMBL" id="SPO43868.1"/>
    </source>
</evidence>
<dbReference type="Proteomes" id="UP000325008">
    <property type="component" value="Unassembled WGS sequence"/>
</dbReference>
<dbReference type="SUPFAM" id="SSF48403">
    <property type="entry name" value="Ankyrin repeat"/>
    <property type="match status" value="1"/>
</dbReference>
<dbReference type="PANTHER" id="PTHR13471">
    <property type="entry name" value="TETRATRICOPEPTIDE-LIKE HELICAL"/>
    <property type="match status" value="1"/>
</dbReference>
<dbReference type="InterPro" id="IPR013633">
    <property type="entry name" value="NRDE-2"/>
</dbReference>
<feature type="compositionally biased region" description="Low complexity" evidence="5">
    <location>
        <begin position="34"/>
        <end position="49"/>
    </location>
</feature>
<dbReference type="PROSITE" id="PS50088">
    <property type="entry name" value="ANK_REPEAT"/>
    <property type="match status" value="1"/>
</dbReference>
<comment type="caution">
    <text evidence="6">The sequence shown here is derived from an EMBL/GenBank/DDBJ whole genome shotgun (WGS) entry which is preliminary data.</text>
</comment>
<feature type="repeat" description="ANK" evidence="4">
    <location>
        <begin position="1266"/>
        <end position="1298"/>
    </location>
</feature>
<dbReference type="InterPro" id="IPR002110">
    <property type="entry name" value="Ankyrin_rpt"/>
</dbReference>
<evidence type="ECO:0000256" key="3">
    <source>
        <dbReference type="ARBA" id="ARBA00023242"/>
    </source>
</evidence>
<evidence type="ECO:0000256" key="2">
    <source>
        <dbReference type="ARBA" id="ARBA00009265"/>
    </source>
</evidence>
<feature type="compositionally biased region" description="Polar residues" evidence="5">
    <location>
        <begin position="51"/>
        <end position="61"/>
    </location>
</feature>
<feature type="region of interest" description="Disordered" evidence="5">
    <location>
        <begin position="1"/>
        <end position="245"/>
    </location>
</feature>
<evidence type="ECO:0000256" key="4">
    <source>
        <dbReference type="PROSITE-ProRule" id="PRU00023"/>
    </source>
</evidence>
<feature type="region of interest" description="Disordered" evidence="5">
    <location>
        <begin position="1154"/>
        <end position="1178"/>
    </location>
</feature>
<dbReference type="GO" id="GO:0071013">
    <property type="term" value="C:catalytic step 2 spliceosome"/>
    <property type="evidence" value="ECO:0007669"/>
    <property type="project" value="TreeGrafter"/>
</dbReference>
<dbReference type="Pfam" id="PF08424">
    <property type="entry name" value="NRDE-2"/>
    <property type="match status" value="1"/>
</dbReference>
<reference evidence="6" key="1">
    <citation type="submission" date="2018-03" db="EMBL/GenBank/DDBJ databases">
        <authorList>
            <person name="Guldener U."/>
        </authorList>
    </citation>
    <scope>NUCLEOTIDE SEQUENCE [LARGE SCALE GENOMIC DNA]</scope>
    <source>
        <strain evidence="6">ATCC34888</strain>
    </source>
</reference>
<gene>
    <name evidence="6" type="ORF">PSANT_01553</name>
</gene>
<organism evidence="6 7">
    <name type="scientific">Pseudozyma antarctica</name>
    <name type="common">Yeast</name>
    <name type="synonym">Candida antarctica</name>
    <dbReference type="NCBI Taxonomy" id="84753"/>
    <lineage>
        <taxon>Eukaryota</taxon>
        <taxon>Fungi</taxon>
        <taxon>Dikarya</taxon>
        <taxon>Basidiomycota</taxon>
        <taxon>Ustilaginomycotina</taxon>
        <taxon>Ustilaginomycetes</taxon>
        <taxon>Ustilaginales</taxon>
        <taxon>Ustilaginaceae</taxon>
        <taxon>Moesziomyces</taxon>
    </lineage>
</organism>
<protein>
    <submittedName>
        <fullName evidence="6">Uncharacterized protein</fullName>
    </submittedName>
</protein>
<dbReference type="PANTHER" id="PTHR13471:SF0">
    <property type="entry name" value="NUCLEAR EXOSOME REGULATOR NRDE2"/>
    <property type="match status" value="1"/>
</dbReference>
<feature type="compositionally biased region" description="Basic and acidic residues" evidence="5">
    <location>
        <begin position="99"/>
        <end position="113"/>
    </location>
</feature>
<feature type="compositionally biased region" description="Basic and acidic residues" evidence="5">
    <location>
        <begin position="144"/>
        <end position="169"/>
    </location>
</feature>
<evidence type="ECO:0000256" key="1">
    <source>
        <dbReference type="ARBA" id="ARBA00004123"/>
    </source>
</evidence>
<evidence type="ECO:0000313" key="7">
    <source>
        <dbReference type="Proteomes" id="UP000325008"/>
    </source>
</evidence>
<dbReference type="Gene3D" id="1.25.40.20">
    <property type="entry name" value="Ankyrin repeat-containing domain"/>
    <property type="match status" value="1"/>
</dbReference>
<keyword evidence="7" id="KW-1185">Reference proteome</keyword>
<dbReference type="OrthoDB" id="539213at2759"/>
<keyword evidence="4" id="KW-0040">ANK repeat</keyword>
<name>A0A5C3FHL5_PSEA2</name>
<dbReference type="InterPro" id="IPR036770">
    <property type="entry name" value="Ankyrin_rpt-contain_sf"/>
</dbReference>
<feature type="compositionally biased region" description="Basic and acidic residues" evidence="5">
    <location>
        <begin position="1"/>
        <end position="11"/>
    </location>
</feature>
<dbReference type="GO" id="GO:1902369">
    <property type="term" value="P:negative regulation of RNA catabolic process"/>
    <property type="evidence" value="ECO:0007669"/>
    <property type="project" value="TreeGrafter"/>
</dbReference>
<dbReference type="GO" id="GO:0031048">
    <property type="term" value="P:regulatory ncRNA-mediated heterochromatin formation"/>
    <property type="evidence" value="ECO:0007669"/>
    <property type="project" value="TreeGrafter"/>
</dbReference>
<feature type="compositionally biased region" description="Basic and acidic residues" evidence="5">
    <location>
        <begin position="69"/>
        <end position="87"/>
    </location>
</feature>